<keyword evidence="4" id="KW-0378">Hydrolase</keyword>
<evidence type="ECO:0000256" key="1">
    <source>
        <dbReference type="ARBA" id="ARBA00001941"/>
    </source>
</evidence>
<dbReference type="PROSITE" id="PS00893">
    <property type="entry name" value="NUDIX_BOX"/>
    <property type="match status" value="1"/>
</dbReference>
<proteinExistence type="inferred from homology"/>
<accession>A0A8I6SHB0</accession>
<keyword evidence="5" id="KW-0694">RNA-binding</keyword>
<keyword evidence="7" id="KW-0539">Nucleus</keyword>
<dbReference type="EnsemblMetazoa" id="XM_024225898.1">
    <property type="protein sequence ID" value="XP_024081666.1"/>
    <property type="gene ID" value="LOC106661250"/>
</dbReference>
<dbReference type="OrthoDB" id="5950381at2759"/>
<feature type="domain" description="Nudix hydrolase" evidence="18">
    <location>
        <begin position="64"/>
        <end position="210"/>
    </location>
</feature>
<dbReference type="GO" id="GO:0016077">
    <property type="term" value="P:sno(s)RNA catabolic process"/>
    <property type="evidence" value="ECO:0007669"/>
    <property type="project" value="TreeGrafter"/>
</dbReference>
<dbReference type="Proteomes" id="UP000494040">
    <property type="component" value="Unassembled WGS sequence"/>
</dbReference>
<dbReference type="SUPFAM" id="SSF55811">
    <property type="entry name" value="Nudix"/>
    <property type="match status" value="1"/>
</dbReference>
<evidence type="ECO:0000256" key="6">
    <source>
        <dbReference type="ARBA" id="ARBA00023080"/>
    </source>
</evidence>
<comment type="catalytic activity">
    <reaction evidence="16">
        <text>IDP + H2O = IMP + phosphate + H(+)</text>
        <dbReference type="Rhea" id="RHEA:35207"/>
        <dbReference type="ChEBI" id="CHEBI:15377"/>
        <dbReference type="ChEBI" id="CHEBI:15378"/>
        <dbReference type="ChEBI" id="CHEBI:43474"/>
        <dbReference type="ChEBI" id="CHEBI:58053"/>
        <dbReference type="ChEBI" id="CHEBI:58280"/>
        <dbReference type="EC" id="3.6.1.64"/>
    </reaction>
    <physiologicalReaction direction="left-to-right" evidence="16">
        <dbReference type="Rhea" id="RHEA:35208"/>
    </physiologicalReaction>
</comment>
<evidence type="ECO:0000256" key="3">
    <source>
        <dbReference type="ARBA" id="ARBA00004642"/>
    </source>
</evidence>
<dbReference type="PANTHER" id="PTHR31699:SF1">
    <property type="entry name" value="U8 SNORNA-DECAPPING ENZYME"/>
    <property type="match status" value="1"/>
</dbReference>
<comment type="similarity">
    <text evidence="8">Belongs to the Nudix hydrolase family. NUDT16 subfamily.</text>
</comment>
<organism evidence="19 20">
    <name type="scientific">Cimex lectularius</name>
    <name type="common">Bed bug</name>
    <name type="synonym">Acanthia lectularia</name>
    <dbReference type="NCBI Taxonomy" id="79782"/>
    <lineage>
        <taxon>Eukaryota</taxon>
        <taxon>Metazoa</taxon>
        <taxon>Ecdysozoa</taxon>
        <taxon>Arthropoda</taxon>
        <taxon>Hexapoda</taxon>
        <taxon>Insecta</taxon>
        <taxon>Pterygota</taxon>
        <taxon>Neoptera</taxon>
        <taxon>Paraneoptera</taxon>
        <taxon>Hemiptera</taxon>
        <taxon>Heteroptera</taxon>
        <taxon>Panheteroptera</taxon>
        <taxon>Cimicomorpha</taxon>
        <taxon>Cimicidae</taxon>
        <taxon>Cimex</taxon>
    </lineage>
</organism>
<dbReference type="GO" id="GO:0030515">
    <property type="term" value="F:snoRNA binding"/>
    <property type="evidence" value="ECO:0007669"/>
    <property type="project" value="TreeGrafter"/>
</dbReference>
<sequence length="255" mass="28425">MLKNTTTTKMDLLTQSSGTGARTEKEGMLFHKECQFEDELGLSTRPGEYKQVQPAELNEGKYRNCTQASHCMLYAESITPILKVYNPKAIIFMQLRFDGHLGFPGGVVDPGETPEDAVNRELVEEAGLHPGEVVLEDDDLCCIHFSKDKNLLLYFYVKKLSEKKMSVLEKKTINSLEYGNEVMGIVRVPLYTMSDGFRGFPAFLRSSFIGNSREQLFQGLIKKNIMTAGEIQTAAKASPAFVSTSDIENAQKCDG</sequence>
<evidence type="ECO:0000256" key="12">
    <source>
        <dbReference type="ARBA" id="ARBA00041656"/>
    </source>
</evidence>
<comment type="catalytic activity">
    <reaction evidence="17">
        <text>dIDP + H2O = dIMP + phosphate + H(+)</text>
        <dbReference type="Rhea" id="RHEA:35211"/>
        <dbReference type="ChEBI" id="CHEBI:15377"/>
        <dbReference type="ChEBI" id="CHEBI:15378"/>
        <dbReference type="ChEBI" id="CHEBI:43474"/>
        <dbReference type="ChEBI" id="CHEBI:61194"/>
        <dbReference type="ChEBI" id="CHEBI:62286"/>
        <dbReference type="EC" id="3.6.1.64"/>
    </reaction>
    <physiologicalReaction direction="left-to-right" evidence="17">
        <dbReference type="Rhea" id="RHEA:35212"/>
    </physiologicalReaction>
</comment>
<dbReference type="GO" id="GO:0005730">
    <property type="term" value="C:nucleolus"/>
    <property type="evidence" value="ECO:0007669"/>
    <property type="project" value="UniProtKB-SubCell"/>
</dbReference>
<evidence type="ECO:0000256" key="11">
    <source>
        <dbReference type="ARBA" id="ARBA00041450"/>
    </source>
</evidence>
<dbReference type="EC" id="3.6.1.64" evidence="9"/>
<dbReference type="AlphaFoldDB" id="A0A8I6SHB0"/>
<dbReference type="GO" id="GO:0006402">
    <property type="term" value="P:mRNA catabolic process"/>
    <property type="evidence" value="ECO:0007669"/>
    <property type="project" value="TreeGrafter"/>
</dbReference>
<dbReference type="GeneID" id="106661250"/>
<evidence type="ECO:0000256" key="2">
    <source>
        <dbReference type="ARBA" id="ARBA00004604"/>
    </source>
</evidence>
<dbReference type="PANTHER" id="PTHR31699">
    <property type="entry name" value="NUDIX T16 FAMILY MEMBER"/>
    <property type="match status" value="1"/>
</dbReference>
<comment type="catalytic activity">
    <reaction evidence="15">
        <text>a 5'-end (N(7)-methyl 5'-triphosphoguanosine)-ribonucleoside in mRNA + H2O = N(7)-methyl-GDP + a 5'-end phospho-ribonucleoside in mRNA + 2 H(+)</text>
        <dbReference type="Rhea" id="RHEA:67484"/>
        <dbReference type="Rhea" id="RHEA-COMP:15692"/>
        <dbReference type="Rhea" id="RHEA-COMP:17167"/>
        <dbReference type="ChEBI" id="CHEBI:15377"/>
        <dbReference type="ChEBI" id="CHEBI:15378"/>
        <dbReference type="ChEBI" id="CHEBI:63714"/>
        <dbReference type="ChEBI" id="CHEBI:138282"/>
        <dbReference type="ChEBI" id="CHEBI:156461"/>
        <dbReference type="EC" id="3.6.1.62"/>
    </reaction>
    <physiologicalReaction direction="left-to-right" evidence="15">
        <dbReference type="Rhea" id="RHEA:67485"/>
    </physiologicalReaction>
</comment>
<protein>
    <recommendedName>
        <fullName evidence="10">U8 snoRNA-decapping enzyme</fullName>
        <ecNumber evidence="9">3.6.1.64</ecNumber>
    </recommendedName>
    <alternativeName>
        <fullName evidence="13">IDP phosphatase</fullName>
    </alternativeName>
    <alternativeName>
        <fullName evidence="11">Inosine diphosphate phosphatase</fullName>
    </alternativeName>
    <alternativeName>
        <fullName evidence="12">Nucleoside diphosphate-linked moiety X motif 16</fullName>
    </alternativeName>
    <alternativeName>
        <fullName evidence="14">m7GpppN-mRNA hydrolase</fullName>
    </alternativeName>
</protein>
<evidence type="ECO:0000313" key="20">
    <source>
        <dbReference type="Proteomes" id="UP000494040"/>
    </source>
</evidence>
<dbReference type="InterPro" id="IPR054754">
    <property type="entry name" value="NudT16"/>
</dbReference>
<dbReference type="Gene3D" id="3.90.79.10">
    <property type="entry name" value="Nucleoside Triphosphate Pyrophosphohydrolase"/>
    <property type="match status" value="1"/>
</dbReference>
<comment type="cofactor">
    <cofactor evidence="1">
        <name>Co(2+)</name>
        <dbReference type="ChEBI" id="CHEBI:48828"/>
    </cofactor>
</comment>
<evidence type="ECO:0000256" key="17">
    <source>
        <dbReference type="ARBA" id="ARBA00048945"/>
    </source>
</evidence>
<dbReference type="InterPro" id="IPR020476">
    <property type="entry name" value="Nudix_hydrolase"/>
</dbReference>
<evidence type="ECO:0000256" key="8">
    <source>
        <dbReference type="ARBA" id="ARBA00038173"/>
    </source>
</evidence>
<dbReference type="InterPro" id="IPR000086">
    <property type="entry name" value="NUDIX_hydrolase_dom"/>
</dbReference>
<name>A0A8I6SHB0_CIMLE</name>
<dbReference type="GO" id="GO:0005654">
    <property type="term" value="C:nucleoplasm"/>
    <property type="evidence" value="ECO:0007669"/>
    <property type="project" value="UniProtKB-SubCell"/>
</dbReference>
<dbReference type="KEGG" id="clec:106661250"/>
<evidence type="ECO:0000256" key="7">
    <source>
        <dbReference type="ARBA" id="ARBA00023242"/>
    </source>
</evidence>
<dbReference type="InterPro" id="IPR020084">
    <property type="entry name" value="NUDIX_hydrolase_CS"/>
</dbReference>
<evidence type="ECO:0000256" key="10">
    <source>
        <dbReference type="ARBA" id="ARBA00039871"/>
    </source>
</evidence>
<evidence type="ECO:0000256" key="13">
    <source>
        <dbReference type="ARBA" id="ARBA00042015"/>
    </source>
</evidence>
<keyword evidence="6" id="KW-0546">Nucleotide metabolism</keyword>
<dbReference type="PROSITE" id="PS51462">
    <property type="entry name" value="NUDIX"/>
    <property type="match status" value="1"/>
</dbReference>
<reference evidence="19" key="1">
    <citation type="submission" date="2022-01" db="UniProtKB">
        <authorList>
            <consortium name="EnsemblMetazoa"/>
        </authorList>
    </citation>
    <scope>IDENTIFICATION</scope>
</reference>
<dbReference type="PRINTS" id="PR00502">
    <property type="entry name" value="NUDIXFAMILY"/>
</dbReference>
<dbReference type="GO" id="GO:1990003">
    <property type="term" value="F:IDP phosphatase activity"/>
    <property type="evidence" value="ECO:0007669"/>
    <property type="project" value="UniProtKB-EC"/>
</dbReference>
<evidence type="ECO:0000256" key="4">
    <source>
        <dbReference type="ARBA" id="ARBA00022801"/>
    </source>
</evidence>
<evidence type="ECO:0000256" key="9">
    <source>
        <dbReference type="ARBA" id="ARBA00038899"/>
    </source>
</evidence>
<dbReference type="GO" id="GO:0009117">
    <property type="term" value="P:nucleotide metabolic process"/>
    <property type="evidence" value="ECO:0007669"/>
    <property type="project" value="UniProtKB-KW"/>
</dbReference>
<comment type="subcellular location">
    <subcellularLocation>
        <location evidence="2">Nucleus</location>
        <location evidence="2">Nucleolus</location>
    </subcellularLocation>
    <subcellularLocation>
        <location evidence="3">Nucleus</location>
        <location evidence="3">Nucleoplasm</location>
    </subcellularLocation>
</comment>
<dbReference type="OMA" id="FINCELN"/>
<dbReference type="InterPro" id="IPR015797">
    <property type="entry name" value="NUDIX_hydrolase-like_dom_sf"/>
</dbReference>
<evidence type="ECO:0000256" key="16">
    <source>
        <dbReference type="ARBA" id="ARBA00047875"/>
    </source>
</evidence>
<evidence type="ECO:0000256" key="14">
    <source>
        <dbReference type="ARBA" id="ARBA00043162"/>
    </source>
</evidence>
<dbReference type="Pfam" id="PF22327">
    <property type="entry name" value="Nudt16-like"/>
    <property type="match status" value="1"/>
</dbReference>
<evidence type="ECO:0000313" key="19">
    <source>
        <dbReference type="EnsemblMetazoa" id="XP_024081666.1"/>
    </source>
</evidence>
<dbReference type="GO" id="GO:0140933">
    <property type="term" value="F:5'-(N(7)-methylguanosine 5'-triphospho)-[mRNA] hydrolase activity"/>
    <property type="evidence" value="ECO:0007669"/>
    <property type="project" value="UniProtKB-EC"/>
</dbReference>
<keyword evidence="20" id="KW-1185">Reference proteome</keyword>
<dbReference type="RefSeq" id="XP_024081666.1">
    <property type="nucleotide sequence ID" value="XM_024225898.1"/>
</dbReference>
<evidence type="ECO:0000256" key="15">
    <source>
        <dbReference type="ARBA" id="ARBA00047661"/>
    </source>
</evidence>
<evidence type="ECO:0000259" key="18">
    <source>
        <dbReference type="PROSITE" id="PS51462"/>
    </source>
</evidence>
<dbReference type="GO" id="GO:1990174">
    <property type="term" value="F:phosphodiesterase decapping endonuclease activity"/>
    <property type="evidence" value="ECO:0007669"/>
    <property type="project" value="TreeGrafter"/>
</dbReference>
<evidence type="ECO:0000256" key="5">
    <source>
        <dbReference type="ARBA" id="ARBA00022884"/>
    </source>
</evidence>